<evidence type="ECO:0000256" key="4">
    <source>
        <dbReference type="ARBA" id="ARBA00022989"/>
    </source>
</evidence>
<feature type="transmembrane region" description="Helical" evidence="6">
    <location>
        <begin position="120"/>
        <end position="138"/>
    </location>
</feature>
<evidence type="ECO:0000256" key="1">
    <source>
        <dbReference type="ARBA" id="ARBA00004651"/>
    </source>
</evidence>
<evidence type="ECO:0000313" key="7">
    <source>
        <dbReference type="EMBL" id="GFR07816.1"/>
    </source>
</evidence>
<evidence type="ECO:0000313" key="8">
    <source>
        <dbReference type="Proteomes" id="UP000887116"/>
    </source>
</evidence>
<keyword evidence="2" id="KW-1003">Cell membrane</keyword>
<dbReference type="GO" id="GO:0005886">
    <property type="term" value="C:plasma membrane"/>
    <property type="evidence" value="ECO:0007669"/>
    <property type="project" value="UniProtKB-SubCell"/>
</dbReference>
<protein>
    <submittedName>
        <fullName evidence="7">Uncharacterized protein</fullName>
    </submittedName>
</protein>
<keyword evidence="8" id="KW-1185">Reference proteome</keyword>
<evidence type="ECO:0000256" key="2">
    <source>
        <dbReference type="ARBA" id="ARBA00022475"/>
    </source>
</evidence>
<comment type="caution">
    <text evidence="7">The sequence shown here is derived from an EMBL/GenBank/DDBJ whole genome shotgun (WGS) entry which is preliminary data.</text>
</comment>
<evidence type="ECO:0000256" key="3">
    <source>
        <dbReference type="ARBA" id="ARBA00022692"/>
    </source>
</evidence>
<keyword evidence="4 6" id="KW-1133">Transmembrane helix</keyword>
<evidence type="ECO:0000256" key="5">
    <source>
        <dbReference type="ARBA" id="ARBA00023136"/>
    </source>
</evidence>
<dbReference type="AlphaFoldDB" id="A0A8X6GMU1"/>
<dbReference type="Pfam" id="PF08395">
    <property type="entry name" value="7tm_7"/>
    <property type="match status" value="1"/>
</dbReference>
<evidence type="ECO:0000256" key="6">
    <source>
        <dbReference type="SAM" id="Phobius"/>
    </source>
</evidence>
<proteinExistence type="predicted"/>
<comment type="subcellular location">
    <subcellularLocation>
        <location evidence="1">Cell membrane</location>
        <topology evidence="1">Multi-pass membrane protein</topology>
    </subcellularLocation>
</comment>
<dbReference type="Proteomes" id="UP000887116">
    <property type="component" value="Unassembled WGS sequence"/>
</dbReference>
<dbReference type="InterPro" id="IPR013604">
    <property type="entry name" value="7TM_chemorcpt"/>
</dbReference>
<keyword evidence="3 6" id="KW-0812">Transmembrane</keyword>
<accession>A0A8X6GMU1</accession>
<keyword evidence="5 6" id="KW-0472">Membrane</keyword>
<feature type="transmembrane region" description="Helical" evidence="6">
    <location>
        <begin position="36"/>
        <end position="60"/>
    </location>
</feature>
<sequence>MSLTSYHPGRSFDNIAEVPHFFFTLTVILSSKKKKILIQLIEACFLAFNAVASLVLLIVAGSQIQETHGKIRSLLFGMIEFRENQHVPLRYEILPLLKTFVEKEDMIMTAAGMIPVTRSLFLKIGAALVTYGVLIVQLDTSDNP</sequence>
<gene>
    <name evidence="7" type="primary">AVEN_247608_1</name>
    <name evidence="7" type="ORF">TNCT_517671</name>
</gene>
<organism evidence="7 8">
    <name type="scientific">Trichonephila clavata</name>
    <name type="common">Joro spider</name>
    <name type="synonym">Nephila clavata</name>
    <dbReference type="NCBI Taxonomy" id="2740835"/>
    <lineage>
        <taxon>Eukaryota</taxon>
        <taxon>Metazoa</taxon>
        <taxon>Ecdysozoa</taxon>
        <taxon>Arthropoda</taxon>
        <taxon>Chelicerata</taxon>
        <taxon>Arachnida</taxon>
        <taxon>Araneae</taxon>
        <taxon>Araneomorphae</taxon>
        <taxon>Entelegynae</taxon>
        <taxon>Araneoidea</taxon>
        <taxon>Nephilidae</taxon>
        <taxon>Trichonephila</taxon>
    </lineage>
</organism>
<dbReference type="GO" id="GO:0050909">
    <property type="term" value="P:sensory perception of taste"/>
    <property type="evidence" value="ECO:0007669"/>
    <property type="project" value="InterPro"/>
</dbReference>
<reference evidence="7" key="1">
    <citation type="submission" date="2020-07" db="EMBL/GenBank/DDBJ databases">
        <title>Multicomponent nature underlies the extraordinary mechanical properties of spider dragline silk.</title>
        <authorList>
            <person name="Kono N."/>
            <person name="Nakamura H."/>
            <person name="Mori M."/>
            <person name="Yoshida Y."/>
            <person name="Ohtoshi R."/>
            <person name="Malay A.D."/>
            <person name="Moran D.A.P."/>
            <person name="Tomita M."/>
            <person name="Numata K."/>
            <person name="Arakawa K."/>
        </authorList>
    </citation>
    <scope>NUCLEOTIDE SEQUENCE</scope>
</reference>
<name>A0A8X6GMU1_TRICU</name>
<dbReference type="OrthoDB" id="6420797at2759"/>
<dbReference type="EMBL" id="BMAO01026214">
    <property type="protein sequence ID" value="GFR07816.1"/>
    <property type="molecule type" value="Genomic_DNA"/>
</dbReference>